<feature type="transmembrane region" description="Helical" evidence="9">
    <location>
        <begin position="962"/>
        <end position="979"/>
    </location>
</feature>
<proteinExistence type="predicted"/>
<dbReference type="AlphaFoldDB" id="A0AAV7PZ39"/>
<evidence type="ECO:0000256" key="4">
    <source>
        <dbReference type="ARBA" id="ARBA00022989"/>
    </source>
</evidence>
<dbReference type="GO" id="GO:0005227">
    <property type="term" value="F:calcium-activated cation channel activity"/>
    <property type="evidence" value="ECO:0007669"/>
    <property type="project" value="TreeGrafter"/>
</dbReference>
<gene>
    <name evidence="13" type="ORF">NDU88_010111</name>
</gene>
<organism evidence="13 14">
    <name type="scientific">Pleurodeles waltl</name>
    <name type="common">Iberian ribbed newt</name>
    <dbReference type="NCBI Taxonomy" id="8319"/>
    <lineage>
        <taxon>Eukaryota</taxon>
        <taxon>Metazoa</taxon>
        <taxon>Chordata</taxon>
        <taxon>Craniata</taxon>
        <taxon>Vertebrata</taxon>
        <taxon>Euteleostomi</taxon>
        <taxon>Amphibia</taxon>
        <taxon>Batrachia</taxon>
        <taxon>Caudata</taxon>
        <taxon>Salamandroidea</taxon>
        <taxon>Salamandridae</taxon>
        <taxon>Pleurodelinae</taxon>
        <taxon>Pleurodeles</taxon>
    </lineage>
</organism>
<evidence type="ECO:0000256" key="9">
    <source>
        <dbReference type="SAM" id="Phobius"/>
    </source>
</evidence>
<evidence type="ECO:0000256" key="1">
    <source>
        <dbReference type="ARBA" id="ARBA00004141"/>
    </source>
</evidence>
<feature type="domain" description="TRPM-like" evidence="12">
    <location>
        <begin position="433"/>
        <end position="696"/>
    </location>
</feature>
<dbReference type="PANTHER" id="PTHR13800:SF6">
    <property type="entry name" value="TRANSIENT RECEPTOR POTENTIAL CATION CHANNEL SUBFAMILY M MEMBER 4"/>
    <property type="match status" value="1"/>
</dbReference>
<sequence>MRVCGVEIGGASVLRARSAMYRYRRAGTWIPRYIKKKTCTTFIEDTAVEGSVPYCQCGAPRNRHVPIAMEDNFGAAIVSKWESREHTTEEATDAFGEIEFVGAGKKVSKFVRVSDETEARIVYTLITQQWKFPPPNLVVSVVGGDGDFKIKTWLKDILRKGLVKAAQSTGAWIMTGGMQAGIGKYVGEAVRDHATANSSKTDNNKVVAMGIAPWGIINNRESLINPKGSFPAKYYMGNVDGPTYSLDNNYSAFLLVDDGMHQKMGGETDFRAQLEEHISRQKTGIGGRGSIEIPVLCMLIAGEPKMLERVYNVTKSTIPCLLMAGSGGVADCLTEILEDSISMDSIRDLVEEKLGQYFPGGNMSKMIDLVEKIVANRDLVTVYSDQDGTEEFETVILRALVKACKKQTSDATEYLDELKLAVAWNRVDIATTELFHGEIQWKPSDLTDTMTDALINNKPSFVKLFIDNGMNIVDYLTYGQLEELYSSITKNDLFYNMLQKKQDERHESTKSQHQEYLQGETAGKGYNFTLYEVSKVLRKLLGDICSPFYTQALESHKPSLHRKGSNNKSQTQVPGKYEIQKANTPWIDLFIWAILQNRNEMATFFWEMGPDAVSSALAATKILKEMSRLEKEAEESKAMRELAAKFEHLAIGVFNDCYSNSEVRALKLLVRRSNVWMGATCLQLAYEADARNFFAQDGVQAMLTENWWGEMVPSTPVWKLILTFLCPPLIYSSLIVFKPLEEEGRVETAQRLEMDSLDMDVKIPMLDRIDALENGEEKEQTVDVVDGGKPSPARPREVSKSRERARPRWLRRWKQFWSAPVTAFLGNVIMYFTFLLLFAYVLLLDFQPAPPKGPSNSEIILYFWVFTMVCEEIRQSFFVGTAPVAQKVKNYLQDSWNHFDITALLLFILGVVCRMFESSYEDGRTILCLDFMVFTLRLIHIFTVNKQLGPKIIIVQKMMKDVFFFLFFLGVWLIAYGVATEGLLHPNDMRISWIFRRVFYRPYLQIFGQIPQNEIDAAQLPSLNCTNNPIAILLEEAEPCTNTYANWLVLLLLVIFLLVANILLLNLLIAMFSYTFSKVQGNSDIYWKFQRYNLIVEYHNRPAMAPPFIIISHIHTFIKRKIRKVESMKIRHFMLTLEEPQDSRLLTWEAVQKENYLLNVAKLNRDSNTERLRRTSQKVDIALRHLSETKEHDRRLRNLEHQLQYCTDALSWMVDALSQSDLVKGGPVPTLRKDWKK</sequence>
<evidence type="ECO:0000256" key="2">
    <source>
        <dbReference type="ARBA" id="ARBA00022448"/>
    </source>
</evidence>
<evidence type="ECO:0000256" key="7">
    <source>
        <dbReference type="ARBA" id="ARBA00023303"/>
    </source>
</evidence>
<feature type="transmembrane region" description="Helical" evidence="9">
    <location>
        <begin position="816"/>
        <end position="841"/>
    </location>
</feature>
<evidence type="ECO:0000313" key="14">
    <source>
        <dbReference type="Proteomes" id="UP001066276"/>
    </source>
</evidence>
<evidence type="ECO:0000259" key="10">
    <source>
        <dbReference type="Pfam" id="PF00520"/>
    </source>
</evidence>
<dbReference type="PANTHER" id="PTHR13800">
    <property type="entry name" value="TRANSIENT RECEPTOR POTENTIAL CATION CHANNEL, SUBFAMILY M, MEMBER 6"/>
    <property type="match status" value="1"/>
</dbReference>
<keyword evidence="3 9" id="KW-0812">Transmembrane</keyword>
<feature type="region of interest" description="Disordered" evidence="8">
    <location>
        <begin position="776"/>
        <end position="800"/>
    </location>
</feature>
<feature type="transmembrane region" description="Helical" evidence="9">
    <location>
        <begin position="897"/>
        <end position="917"/>
    </location>
</feature>
<keyword evidence="2" id="KW-0813">Transport</keyword>
<evidence type="ECO:0008006" key="15">
    <source>
        <dbReference type="Google" id="ProtNLM"/>
    </source>
</evidence>
<dbReference type="Pfam" id="PF18139">
    <property type="entry name" value="LSDAT_euk"/>
    <property type="match status" value="1"/>
</dbReference>
<evidence type="ECO:0000256" key="3">
    <source>
        <dbReference type="ARBA" id="ARBA00022692"/>
    </source>
</evidence>
<keyword evidence="14" id="KW-1185">Reference proteome</keyword>
<dbReference type="GO" id="GO:0099604">
    <property type="term" value="F:ligand-gated calcium channel activity"/>
    <property type="evidence" value="ECO:0007669"/>
    <property type="project" value="TreeGrafter"/>
</dbReference>
<feature type="domain" description="Ion transport" evidence="10">
    <location>
        <begin position="831"/>
        <end position="1081"/>
    </location>
</feature>
<evidence type="ECO:0000256" key="6">
    <source>
        <dbReference type="ARBA" id="ARBA00023136"/>
    </source>
</evidence>
<dbReference type="Pfam" id="PF00520">
    <property type="entry name" value="Ion_trans"/>
    <property type="match status" value="1"/>
</dbReference>
<dbReference type="InterPro" id="IPR005821">
    <property type="entry name" value="Ion_trans_dom"/>
</dbReference>
<comment type="caution">
    <text evidence="13">The sequence shown here is derived from an EMBL/GenBank/DDBJ whole genome shotgun (WGS) entry which is preliminary data.</text>
</comment>
<keyword evidence="7" id="KW-0407">Ion channel</keyword>
<evidence type="ECO:0000256" key="8">
    <source>
        <dbReference type="SAM" id="MobiDB-lite"/>
    </source>
</evidence>
<evidence type="ECO:0000313" key="13">
    <source>
        <dbReference type="EMBL" id="KAJ1131778.1"/>
    </source>
</evidence>
<evidence type="ECO:0000259" key="11">
    <source>
        <dbReference type="Pfam" id="PF18139"/>
    </source>
</evidence>
<keyword evidence="5" id="KW-0406">Ion transport</keyword>
<dbReference type="InterPro" id="IPR050927">
    <property type="entry name" value="TRPM"/>
</dbReference>
<accession>A0AAV7PZ39</accession>
<dbReference type="Proteomes" id="UP001066276">
    <property type="component" value="Chromosome 7"/>
</dbReference>
<feature type="domain" description="TRPM SLOG" evidence="11">
    <location>
        <begin position="109"/>
        <end position="353"/>
    </location>
</feature>
<dbReference type="EMBL" id="JANPWB010000011">
    <property type="protein sequence ID" value="KAJ1131778.1"/>
    <property type="molecule type" value="Genomic_DNA"/>
</dbReference>
<evidence type="ECO:0000259" key="12">
    <source>
        <dbReference type="Pfam" id="PF25508"/>
    </source>
</evidence>
<evidence type="ECO:0000256" key="5">
    <source>
        <dbReference type="ARBA" id="ARBA00023065"/>
    </source>
</evidence>
<protein>
    <recommendedName>
        <fullName evidence="15">Transient receptor potential cation channel subfamily M member 4</fullName>
    </recommendedName>
</protein>
<reference evidence="13" key="1">
    <citation type="journal article" date="2022" name="bioRxiv">
        <title>Sequencing and chromosome-scale assembly of the giantPleurodeles waltlgenome.</title>
        <authorList>
            <person name="Brown T."/>
            <person name="Elewa A."/>
            <person name="Iarovenko S."/>
            <person name="Subramanian E."/>
            <person name="Araus A.J."/>
            <person name="Petzold A."/>
            <person name="Susuki M."/>
            <person name="Suzuki K.-i.T."/>
            <person name="Hayashi T."/>
            <person name="Toyoda A."/>
            <person name="Oliveira C."/>
            <person name="Osipova E."/>
            <person name="Leigh N.D."/>
            <person name="Simon A."/>
            <person name="Yun M.H."/>
        </authorList>
    </citation>
    <scope>NUCLEOTIDE SEQUENCE</scope>
    <source>
        <strain evidence="13">20211129_DDA</strain>
        <tissue evidence="13">Liver</tissue>
    </source>
</reference>
<dbReference type="GO" id="GO:0005886">
    <property type="term" value="C:plasma membrane"/>
    <property type="evidence" value="ECO:0007669"/>
    <property type="project" value="TreeGrafter"/>
</dbReference>
<feature type="transmembrane region" description="Helical" evidence="9">
    <location>
        <begin position="1044"/>
        <end position="1069"/>
    </location>
</feature>
<dbReference type="InterPro" id="IPR041491">
    <property type="entry name" value="TRPM_SLOG"/>
</dbReference>
<dbReference type="InterPro" id="IPR057366">
    <property type="entry name" value="TRPM-like"/>
</dbReference>
<name>A0AAV7PZ39_PLEWA</name>
<keyword evidence="6 9" id="KW-0472">Membrane</keyword>
<keyword evidence="4 9" id="KW-1133">Transmembrane helix</keyword>
<comment type="subcellular location">
    <subcellularLocation>
        <location evidence="1">Membrane</location>
        <topology evidence="1">Multi-pass membrane protein</topology>
    </subcellularLocation>
</comment>
<dbReference type="Pfam" id="PF25508">
    <property type="entry name" value="TRPM2"/>
    <property type="match status" value="1"/>
</dbReference>